<evidence type="ECO:0000313" key="3">
    <source>
        <dbReference type="EMBL" id="CAF4456119.1"/>
    </source>
</evidence>
<evidence type="ECO:0000256" key="1">
    <source>
        <dbReference type="SAM" id="SignalP"/>
    </source>
</evidence>
<accession>A0A815ZSV6</accession>
<protein>
    <submittedName>
        <fullName evidence="2">Uncharacterized protein</fullName>
    </submittedName>
</protein>
<sequence length="209" mass="24227">MRVSLVFMLLIVSVLGKIDQSTVDKDIADIDQSTKTWLSMIPDWYFKILDLMCKTSTCCIDKLETLELGQADFFKICLGVDLSSKITSEMEKQCPSFREVQTYYNSQGADRFQKHMITFDRVHGVMMTSMSNETATFQQELGKMYCTEKELDQDVCEMTNREKFQLPCVKTIIRRLATTDDIKYKKFVQIIKDANTKIIEGLKEMKNIQ</sequence>
<evidence type="ECO:0000313" key="4">
    <source>
        <dbReference type="Proteomes" id="UP000663829"/>
    </source>
</evidence>
<dbReference type="EMBL" id="CAJNOQ010032688">
    <property type="protein sequence ID" value="CAF1586376.1"/>
    <property type="molecule type" value="Genomic_DNA"/>
</dbReference>
<keyword evidence="1" id="KW-0732">Signal</keyword>
<dbReference type="Proteomes" id="UP000663829">
    <property type="component" value="Unassembled WGS sequence"/>
</dbReference>
<feature type="chain" id="PRO_5036229425" evidence="1">
    <location>
        <begin position="17"/>
        <end position="209"/>
    </location>
</feature>
<name>A0A815ZSV6_9BILA</name>
<reference evidence="2" key="1">
    <citation type="submission" date="2021-02" db="EMBL/GenBank/DDBJ databases">
        <authorList>
            <person name="Nowell W R."/>
        </authorList>
    </citation>
    <scope>NUCLEOTIDE SEQUENCE</scope>
</reference>
<keyword evidence="4" id="KW-1185">Reference proteome</keyword>
<feature type="signal peptide" evidence="1">
    <location>
        <begin position="1"/>
        <end position="16"/>
    </location>
</feature>
<evidence type="ECO:0000313" key="2">
    <source>
        <dbReference type="EMBL" id="CAF1586376.1"/>
    </source>
</evidence>
<dbReference type="AlphaFoldDB" id="A0A815ZSV6"/>
<proteinExistence type="predicted"/>
<dbReference type="Proteomes" id="UP000681722">
    <property type="component" value="Unassembled WGS sequence"/>
</dbReference>
<organism evidence="2 4">
    <name type="scientific">Didymodactylos carnosus</name>
    <dbReference type="NCBI Taxonomy" id="1234261"/>
    <lineage>
        <taxon>Eukaryota</taxon>
        <taxon>Metazoa</taxon>
        <taxon>Spiralia</taxon>
        <taxon>Gnathifera</taxon>
        <taxon>Rotifera</taxon>
        <taxon>Eurotatoria</taxon>
        <taxon>Bdelloidea</taxon>
        <taxon>Philodinida</taxon>
        <taxon>Philodinidae</taxon>
        <taxon>Didymodactylos</taxon>
    </lineage>
</organism>
<gene>
    <name evidence="2" type="ORF">GPM918_LOCUS41442</name>
    <name evidence="3" type="ORF">SRO942_LOCUS42492</name>
</gene>
<dbReference type="EMBL" id="CAJOBC010098738">
    <property type="protein sequence ID" value="CAF4456119.1"/>
    <property type="molecule type" value="Genomic_DNA"/>
</dbReference>
<comment type="caution">
    <text evidence="2">The sequence shown here is derived from an EMBL/GenBank/DDBJ whole genome shotgun (WGS) entry which is preliminary data.</text>
</comment>